<sequence>MRVNGFFVFLVFASGLVQADLEIRSQSDNPRHAETLKRMQAAAAARPPSEVSIPSVEQLAASIAWSRRTGGIAATPPSVESPSRSAIEQLGCNLSAESPSGVARKEGGLNGILSLYECGTRQVATYEYSYAAALTQRVVVIDTDFAKEPDPLNPLIKTNIITVGERTMTTLRWLNRKHEIRYEVYADGSYAGETVFEKDLEAVLKATALVLIRGES</sequence>
<name>A0AAJ5WE28_9PSED</name>
<dbReference type="AlphaFoldDB" id="A0AAJ5WE28"/>
<organism evidence="1 2">
    <name type="scientific">Candidatus Pseudomonas phytovorans</name>
    <dbReference type="NCBI Taxonomy" id="3121377"/>
    <lineage>
        <taxon>Bacteria</taxon>
        <taxon>Pseudomonadati</taxon>
        <taxon>Pseudomonadota</taxon>
        <taxon>Gammaproteobacteria</taxon>
        <taxon>Pseudomonadales</taxon>
        <taxon>Pseudomonadaceae</taxon>
        <taxon>Pseudomonas</taxon>
    </lineage>
</organism>
<dbReference type="EMBL" id="CP119325">
    <property type="protein sequence ID" value="WEK29169.1"/>
    <property type="molecule type" value="Genomic_DNA"/>
</dbReference>
<dbReference type="Proteomes" id="UP001216329">
    <property type="component" value="Chromosome"/>
</dbReference>
<reference evidence="1" key="1">
    <citation type="submission" date="2023-03" db="EMBL/GenBank/DDBJ databases">
        <title>Andean soil-derived lignocellulolytic bacterial consortium as a source of novel taxa and putative plastic-active enzymes.</title>
        <authorList>
            <person name="Diaz-Garcia L."/>
            <person name="Chuvochina M."/>
            <person name="Feuerriegel G."/>
            <person name="Bunk B."/>
            <person name="Sproer C."/>
            <person name="Streit W.R."/>
            <person name="Rodriguez L.M."/>
            <person name="Overmann J."/>
            <person name="Jimenez D.J."/>
        </authorList>
    </citation>
    <scope>NUCLEOTIDE SEQUENCE</scope>
    <source>
        <strain evidence="1">MAG 876</strain>
    </source>
</reference>
<accession>A0AAJ5WE28</accession>
<gene>
    <name evidence="1" type="ORF">P0Y58_19960</name>
</gene>
<protein>
    <submittedName>
        <fullName evidence="1">Uncharacterized protein</fullName>
    </submittedName>
</protein>
<evidence type="ECO:0000313" key="1">
    <source>
        <dbReference type="EMBL" id="WEK29169.1"/>
    </source>
</evidence>
<evidence type="ECO:0000313" key="2">
    <source>
        <dbReference type="Proteomes" id="UP001216329"/>
    </source>
</evidence>
<proteinExistence type="predicted"/>